<evidence type="ECO:0000313" key="2">
    <source>
        <dbReference type="EMBL" id="SPZ06370.1"/>
    </source>
</evidence>
<dbReference type="EMBL" id="UAUF01000011">
    <property type="protein sequence ID" value="SPZ06370.1"/>
    <property type="molecule type" value="Genomic_DNA"/>
</dbReference>
<reference evidence="2 3" key="1">
    <citation type="submission" date="2018-06" db="EMBL/GenBank/DDBJ databases">
        <authorList>
            <consortium name="Pathogen Informatics"/>
            <person name="Doyle S."/>
        </authorList>
    </citation>
    <scope>NUCLEOTIDE SEQUENCE [LARGE SCALE GENOMIC DNA]</scope>
    <source>
        <strain evidence="2 3">NCTC11842</strain>
    </source>
</reference>
<feature type="transmembrane region" description="Helical" evidence="1">
    <location>
        <begin position="12"/>
        <end position="32"/>
    </location>
</feature>
<sequence length="37" mass="4236">MTRIQLRRRLIWTSFAYALLFYAGVISVLGLADFVSS</sequence>
<protein>
    <submittedName>
        <fullName evidence="2">Uncharacterized protein</fullName>
    </submittedName>
</protein>
<keyword evidence="1" id="KW-0472">Membrane</keyword>
<accession>A0A2X2EI52</accession>
<proteinExistence type="predicted"/>
<evidence type="ECO:0000256" key="1">
    <source>
        <dbReference type="SAM" id="Phobius"/>
    </source>
</evidence>
<evidence type="ECO:0000313" key="3">
    <source>
        <dbReference type="Proteomes" id="UP000250443"/>
    </source>
</evidence>
<name>A0A2X2EI52_PSELU</name>
<keyword evidence="1" id="KW-1133">Transmembrane helix</keyword>
<dbReference type="Proteomes" id="UP000250443">
    <property type="component" value="Unassembled WGS sequence"/>
</dbReference>
<organism evidence="2 3">
    <name type="scientific">Pseudomonas luteola</name>
    <dbReference type="NCBI Taxonomy" id="47886"/>
    <lineage>
        <taxon>Bacteria</taxon>
        <taxon>Pseudomonadati</taxon>
        <taxon>Pseudomonadota</taxon>
        <taxon>Gammaproteobacteria</taxon>
        <taxon>Pseudomonadales</taxon>
        <taxon>Pseudomonadaceae</taxon>
        <taxon>Pseudomonas</taxon>
    </lineage>
</organism>
<keyword evidence="1" id="KW-0812">Transmembrane</keyword>
<gene>
    <name evidence="2" type="ORF">NCTC11842_02247</name>
</gene>
<dbReference type="AlphaFoldDB" id="A0A2X2EI52"/>